<accession>A0A2N3G731</accession>
<feature type="transmembrane region" description="Helical" evidence="1">
    <location>
        <begin position="41"/>
        <end position="63"/>
    </location>
</feature>
<dbReference type="EMBL" id="PHEX01000013">
    <property type="protein sequence ID" value="PKQ28520.1"/>
    <property type="molecule type" value="Genomic_DNA"/>
</dbReference>
<keyword evidence="1" id="KW-0472">Membrane</keyword>
<evidence type="ECO:0000313" key="3">
    <source>
        <dbReference type="Proteomes" id="UP000233654"/>
    </source>
</evidence>
<keyword evidence="1" id="KW-0812">Transmembrane</keyword>
<reference evidence="2 3" key="1">
    <citation type="journal article" date="2017" name="ISME J.">
        <title>Potential for microbial H2 and metal transformations associated with novel bacteria and archaea in deep terrestrial subsurface sediments.</title>
        <authorList>
            <person name="Hernsdorf A.W."/>
            <person name="Amano Y."/>
            <person name="Miyakawa K."/>
            <person name="Ise K."/>
            <person name="Suzuki Y."/>
            <person name="Anantharaman K."/>
            <person name="Probst A."/>
            <person name="Burstein D."/>
            <person name="Thomas B.C."/>
            <person name="Banfield J.F."/>
        </authorList>
    </citation>
    <scope>NUCLEOTIDE SEQUENCE [LARGE SCALE GENOMIC DNA]</scope>
    <source>
        <strain evidence="2">HGW-Actinobacteria-3</strain>
    </source>
</reference>
<organism evidence="2 3">
    <name type="scientific">Candidatus Anoxymicrobium japonicum</name>
    <dbReference type="NCBI Taxonomy" id="2013648"/>
    <lineage>
        <taxon>Bacteria</taxon>
        <taxon>Bacillati</taxon>
        <taxon>Actinomycetota</taxon>
        <taxon>Candidatus Geothermincolia</taxon>
        <taxon>Candidatus Geothermincolales</taxon>
        <taxon>Candidatus Anoxymicrobiaceae</taxon>
        <taxon>Candidatus Anoxymicrobium</taxon>
    </lineage>
</organism>
<feature type="transmembrane region" description="Helical" evidence="1">
    <location>
        <begin position="75"/>
        <end position="99"/>
    </location>
</feature>
<gene>
    <name evidence="2" type="ORF">CVT63_02255</name>
</gene>
<keyword evidence="1" id="KW-1133">Transmembrane helix</keyword>
<dbReference type="AlphaFoldDB" id="A0A2N3G731"/>
<feature type="transmembrane region" description="Helical" evidence="1">
    <location>
        <begin position="135"/>
        <end position="155"/>
    </location>
</feature>
<dbReference type="Pfam" id="PF07456">
    <property type="entry name" value="Hpre_diP_synt_I"/>
    <property type="match status" value="1"/>
</dbReference>
<evidence type="ECO:0000256" key="1">
    <source>
        <dbReference type="SAM" id="Phobius"/>
    </source>
</evidence>
<dbReference type="PIRSF" id="PIRSF027391">
    <property type="entry name" value="Hpre_diP_synt_I"/>
    <property type="match status" value="1"/>
</dbReference>
<dbReference type="InterPro" id="IPR014535">
    <property type="entry name" value="Hpre_diP_synt_I"/>
</dbReference>
<proteinExistence type="predicted"/>
<name>A0A2N3G731_9ACTN</name>
<comment type="caution">
    <text evidence="2">The sequence shown here is derived from an EMBL/GenBank/DDBJ whole genome shotgun (WGS) entry which is preliminary data.</text>
</comment>
<feature type="transmembrane region" description="Helical" evidence="1">
    <location>
        <begin position="105"/>
        <end position="128"/>
    </location>
</feature>
<dbReference type="InterPro" id="IPR010898">
    <property type="entry name" value="Hpre_diP_synth_I"/>
</dbReference>
<sequence length="170" mass="17960">MTDTRRVTNLALLVSVGLVLSIIESALPPLLPLPGARIGLANIAGVIALYLFGASMALEVTVLRALIGGLLRGSVVGLFLSFSGGLASILVMIALFALFEKAFSIIGVSVAGAVTHNVIQLFAAYLLVRNTALFYYMPYLILIAAPTGLFVGFAARRVTFSLENLPLHSR</sequence>
<evidence type="ECO:0000313" key="2">
    <source>
        <dbReference type="EMBL" id="PKQ28520.1"/>
    </source>
</evidence>
<protein>
    <submittedName>
        <fullName evidence="2">Heptaprenyl diphosphate synthase</fullName>
    </submittedName>
</protein>
<dbReference type="Proteomes" id="UP000233654">
    <property type="component" value="Unassembled WGS sequence"/>
</dbReference>
<dbReference type="Gene3D" id="1.10.1760.20">
    <property type="match status" value="1"/>
</dbReference>